<reference evidence="1" key="1">
    <citation type="journal article" date="2020" name="New Phytol.">
        <title>Comparative genomics reveals dynamic genome evolution in host specialist ectomycorrhizal fungi.</title>
        <authorList>
            <person name="Lofgren L.A."/>
            <person name="Nguyen N.H."/>
            <person name="Vilgalys R."/>
            <person name="Ruytinx J."/>
            <person name="Liao H.L."/>
            <person name="Branco S."/>
            <person name="Kuo A."/>
            <person name="LaButti K."/>
            <person name="Lipzen A."/>
            <person name="Andreopoulos W."/>
            <person name="Pangilinan J."/>
            <person name="Riley R."/>
            <person name="Hundley H."/>
            <person name="Na H."/>
            <person name="Barry K."/>
            <person name="Grigoriev I.V."/>
            <person name="Stajich J.E."/>
            <person name="Kennedy P.G."/>
        </authorList>
    </citation>
    <scope>NUCLEOTIDE SEQUENCE</scope>
    <source>
        <strain evidence="1">S12</strain>
    </source>
</reference>
<dbReference type="Proteomes" id="UP000719766">
    <property type="component" value="Unassembled WGS sequence"/>
</dbReference>
<organism evidence="1 2">
    <name type="scientific">Suillus plorans</name>
    <dbReference type="NCBI Taxonomy" id="116603"/>
    <lineage>
        <taxon>Eukaryota</taxon>
        <taxon>Fungi</taxon>
        <taxon>Dikarya</taxon>
        <taxon>Basidiomycota</taxon>
        <taxon>Agaricomycotina</taxon>
        <taxon>Agaricomycetes</taxon>
        <taxon>Agaricomycetidae</taxon>
        <taxon>Boletales</taxon>
        <taxon>Suillineae</taxon>
        <taxon>Suillaceae</taxon>
        <taxon>Suillus</taxon>
    </lineage>
</organism>
<evidence type="ECO:0000313" key="1">
    <source>
        <dbReference type="EMBL" id="KAG1793727.1"/>
    </source>
</evidence>
<gene>
    <name evidence="1" type="ORF">HD556DRAFT_1193911</name>
</gene>
<dbReference type="GeneID" id="64590002"/>
<feature type="non-terminal residue" evidence="1">
    <location>
        <position position="1"/>
    </location>
</feature>
<protein>
    <submittedName>
        <fullName evidence="1">Uncharacterized protein</fullName>
    </submittedName>
</protein>
<proteinExistence type="predicted"/>
<evidence type="ECO:0000313" key="2">
    <source>
        <dbReference type="Proteomes" id="UP000719766"/>
    </source>
</evidence>
<dbReference type="RefSeq" id="XP_041160125.1">
    <property type="nucleotide sequence ID" value="XM_041296238.1"/>
</dbReference>
<accession>A0A9P7DI71</accession>
<comment type="caution">
    <text evidence="1">The sequence shown here is derived from an EMBL/GenBank/DDBJ whole genome shotgun (WGS) entry which is preliminary data.</text>
</comment>
<feature type="non-terminal residue" evidence="1">
    <location>
        <position position="101"/>
    </location>
</feature>
<dbReference type="Gene3D" id="3.60.130.30">
    <property type="match status" value="1"/>
</dbReference>
<dbReference type="OrthoDB" id="3200752at2759"/>
<dbReference type="EMBL" id="JABBWE010000029">
    <property type="protein sequence ID" value="KAG1793727.1"/>
    <property type="molecule type" value="Genomic_DNA"/>
</dbReference>
<dbReference type="AlphaFoldDB" id="A0A9P7DI71"/>
<name>A0A9P7DI71_9AGAM</name>
<keyword evidence="2" id="KW-1185">Reference proteome</keyword>
<sequence>WPSVFSGIELIVNRVTLGHRDAGGASSHYDLLASFGIGHNATFRIKDLEAELDYFPGTLVSILGKILEHSVGPWKIGERFVVAHFMKDKVHNRVGVSKPAF</sequence>